<dbReference type="InterPro" id="IPR033464">
    <property type="entry name" value="CSN8_PSD8_EIF3K"/>
</dbReference>
<evidence type="ECO:0000256" key="2">
    <source>
        <dbReference type="ARBA" id="ARBA00004496"/>
    </source>
</evidence>
<dbReference type="Gene3D" id="1.25.40.990">
    <property type="match status" value="1"/>
</dbReference>
<dbReference type="Pfam" id="PF10075">
    <property type="entry name" value="CSN8_PSD8_EIF3K"/>
    <property type="match status" value="1"/>
</dbReference>
<dbReference type="EMBL" id="JAEPRB010000021">
    <property type="protein sequence ID" value="KAG2226012.1"/>
    <property type="molecule type" value="Genomic_DNA"/>
</dbReference>
<evidence type="ECO:0000256" key="3">
    <source>
        <dbReference type="ARBA" id="ARBA00022490"/>
    </source>
</evidence>
<evidence type="ECO:0000256" key="1">
    <source>
        <dbReference type="ARBA" id="ARBA00004123"/>
    </source>
</evidence>
<dbReference type="GO" id="GO:0000338">
    <property type="term" value="P:protein deneddylation"/>
    <property type="evidence" value="ECO:0007669"/>
    <property type="project" value="InterPro"/>
</dbReference>
<keyword evidence="4" id="KW-0736">Signalosome</keyword>
<sequence>MDRIQSFIETKDYKSLVGACERIELQYAAEATNHWDIVEIYTLLLLGYVLVDDLNSARYLRKRILAANRRTDQIDAAWRICTALLERQFSKFYQTLDEYQWSNLAVPLVVDIRETIQKRLLALIRKAYTSIHKTDAAQYFGMSEADVVPALMGEGWEYNGETGILIAPKSTPVQRERGDLNQFSRLADVLLQLENH</sequence>
<dbReference type="PANTHER" id="PTHR13339:SF0">
    <property type="entry name" value="COP9 SIGNALOSOME COMPLEX SUBUNIT 8"/>
    <property type="match status" value="1"/>
</dbReference>
<dbReference type="PANTHER" id="PTHR13339">
    <property type="entry name" value="COP9 SIGNALOSOME COMPLEX SUBUNIT 8"/>
    <property type="match status" value="1"/>
</dbReference>
<keyword evidence="5" id="KW-0539">Nucleus</keyword>
<evidence type="ECO:0000256" key="5">
    <source>
        <dbReference type="ARBA" id="ARBA00023242"/>
    </source>
</evidence>
<dbReference type="Proteomes" id="UP000646827">
    <property type="component" value="Unassembled WGS sequence"/>
</dbReference>
<proteinExistence type="predicted"/>
<dbReference type="GO" id="GO:0008180">
    <property type="term" value="C:COP9 signalosome"/>
    <property type="evidence" value="ECO:0007669"/>
    <property type="project" value="UniProtKB-KW"/>
</dbReference>
<evidence type="ECO:0000313" key="7">
    <source>
        <dbReference type="EMBL" id="KAG2226012.1"/>
    </source>
</evidence>
<feature type="domain" description="CSN8/PSMD8/EIF3K" evidence="6">
    <location>
        <begin position="39"/>
        <end position="169"/>
    </location>
</feature>
<protein>
    <recommendedName>
        <fullName evidence="6">CSN8/PSMD8/EIF3K domain-containing protein</fullName>
    </recommendedName>
</protein>
<keyword evidence="8" id="KW-1185">Reference proteome</keyword>
<evidence type="ECO:0000259" key="6">
    <source>
        <dbReference type="Pfam" id="PF10075"/>
    </source>
</evidence>
<dbReference type="AlphaFoldDB" id="A0A8H7VP09"/>
<evidence type="ECO:0000256" key="4">
    <source>
        <dbReference type="ARBA" id="ARBA00022790"/>
    </source>
</evidence>
<accession>A0A8H7VP09</accession>
<comment type="subcellular location">
    <subcellularLocation>
        <location evidence="2">Cytoplasm</location>
    </subcellularLocation>
    <subcellularLocation>
        <location evidence="1">Nucleus</location>
    </subcellularLocation>
</comment>
<dbReference type="OrthoDB" id="5351233at2759"/>
<name>A0A8H7VP09_9FUNG</name>
<comment type="caution">
    <text evidence="7">The sequence shown here is derived from an EMBL/GenBank/DDBJ whole genome shotgun (WGS) entry which is preliminary data.</text>
</comment>
<dbReference type="GO" id="GO:0005737">
    <property type="term" value="C:cytoplasm"/>
    <property type="evidence" value="ECO:0007669"/>
    <property type="project" value="UniProtKB-SubCell"/>
</dbReference>
<dbReference type="InterPro" id="IPR033205">
    <property type="entry name" value="COP9_CSN8"/>
</dbReference>
<dbReference type="GO" id="GO:0010387">
    <property type="term" value="P:COP9 signalosome assembly"/>
    <property type="evidence" value="ECO:0007669"/>
    <property type="project" value="InterPro"/>
</dbReference>
<reference evidence="7 8" key="1">
    <citation type="submission" date="2020-12" db="EMBL/GenBank/DDBJ databases">
        <title>Metabolic potential, ecology and presence of endohyphal bacteria is reflected in genomic diversity of Mucoromycotina.</title>
        <authorList>
            <person name="Muszewska A."/>
            <person name="Okrasinska A."/>
            <person name="Steczkiewicz K."/>
            <person name="Drgas O."/>
            <person name="Orlowska M."/>
            <person name="Perlinska-Lenart U."/>
            <person name="Aleksandrzak-Piekarczyk T."/>
            <person name="Szatraj K."/>
            <person name="Zielenkiewicz U."/>
            <person name="Pilsyk S."/>
            <person name="Malc E."/>
            <person name="Mieczkowski P."/>
            <person name="Kruszewska J.S."/>
            <person name="Biernat P."/>
            <person name="Pawlowska J."/>
        </authorList>
    </citation>
    <scope>NUCLEOTIDE SEQUENCE [LARGE SCALE GENOMIC DNA]</scope>
    <source>
        <strain evidence="7 8">CBS 142.35</strain>
    </source>
</reference>
<evidence type="ECO:0000313" key="8">
    <source>
        <dbReference type="Proteomes" id="UP000646827"/>
    </source>
</evidence>
<organism evidence="7 8">
    <name type="scientific">Circinella minor</name>
    <dbReference type="NCBI Taxonomy" id="1195481"/>
    <lineage>
        <taxon>Eukaryota</taxon>
        <taxon>Fungi</taxon>
        <taxon>Fungi incertae sedis</taxon>
        <taxon>Mucoromycota</taxon>
        <taxon>Mucoromycotina</taxon>
        <taxon>Mucoromycetes</taxon>
        <taxon>Mucorales</taxon>
        <taxon>Lichtheimiaceae</taxon>
        <taxon>Circinella</taxon>
    </lineage>
</organism>
<keyword evidence="3" id="KW-0963">Cytoplasm</keyword>
<gene>
    <name evidence="7" type="ORF">INT45_002478</name>
</gene>